<feature type="domain" description="Multidrug resistance protein MdtA-like alpha-helical hairpin" evidence="9">
    <location>
        <begin position="163"/>
        <end position="232"/>
    </location>
</feature>
<dbReference type="InterPro" id="IPR006143">
    <property type="entry name" value="RND_pump_MFP"/>
</dbReference>
<dbReference type="OrthoDB" id="9783047at2"/>
<comment type="subcellular location">
    <subcellularLocation>
        <location evidence="1">Cell membrane</location>
    </subcellularLocation>
</comment>
<evidence type="ECO:0000313" key="14">
    <source>
        <dbReference type="Proteomes" id="UP000269265"/>
    </source>
</evidence>
<dbReference type="Pfam" id="PF25944">
    <property type="entry name" value="Beta-barrel_RND"/>
    <property type="match status" value="1"/>
</dbReference>
<protein>
    <submittedName>
        <fullName evidence="13">MdtA/MuxA family multidrug efflux RND transporter periplasmic adaptor subunit</fullName>
    </submittedName>
</protein>
<dbReference type="PANTHER" id="PTHR30469">
    <property type="entry name" value="MULTIDRUG RESISTANCE PROTEIN MDTA"/>
    <property type="match status" value="1"/>
</dbReference>
<sequence>MSPTVIARFAQPGTLRPLLSRHHQAHQPTSQYGKASPWLIGILLALGVGAGWWAWASHSRDASSQAGQGGPGLGASARAQGTGPGTRQRAGGPRPQPVSLAEVRRQDIRITVAAIGTIAAANTALVKPKIEGELKAIHFQEGQWVKAGDLLAEIDARPFQIALAQAQGQLTRDQAQLQNARLDLERFRELLGKDGIAKQQVDTQDALVRQLQGTVQANQAAVDNAQLQLSYTRITAPISGRVGLKQVDLGNVVRPSDIQGLVSISQTQPVNVVFAVPDGHIPLIAGKLKAGAPLGVEAWDRDFKLKLADGKVGSTDNAIDAGTGTIKLKALFANADGGLFPNQSVNVRLQLGTDEGTLAVPGAAVQRGAQGAYVYVLKPDTTVALRTVQTGALDGDWIGVRGNLKAGERVVVDGAERLRDGSSVAIVEASARDLPVQNQRRPKGNAPRGNAG</sequence>
<dbReference type="Proteomes" id="UP000269265">
    <property type="component" value="Unassembled WGS sequence"/>
</dbReference>
<organism evidence="13 14">
    <name type="scientific">Aquabacterium soli</name>
    <dbReference type="NCBI Taxonomy" id="2493092"/>
    <lineage>
        <taxon>Bacteria</taxon>
        <taxon>Pseudomonadati</taxon>
        <taxon>Pseudomonadota</taxon>
        <taxon>Betaproteobacteria</taxon>
        <taxon>Burkholderiales</taxon>
        <taxon>Aquabacterium</taxon>
    </lineage>
</organism>
<comment type="caution">
    <text evidence="13">The sequence shown here is derived from an EMBL/GenBank/DDBJ whole genome shotgun (WGS) entry which is preliminary data.</text>
</comment>
<evidence type="ECO:0000256" key="4">
    <source>
        <dbReference type="ARBA" id="ARBA00022519"/>
    </source>
</evidence>
<accession>A0A3R8TRG6</accession>
<feature type="domain" description="YknX-like C-terminal permuted SH3-like" evidence="12">
    <location>
        <begin position="358"/>
        <end position="425"/>
    </location>
</feature>
<feature type="region of interest" description="Disordered" evidence="7">
    <location>
        <begin position="61"/>
        <end position="101"/>
    </location>
</feature>
<keyword evidence="6" id="KW-0175">Coiled coil</keyword>
<evidence type="ECO:0000259" key="10">
    <source>
        <dbReference type="Pfam" id="PF25917"/>
    </source>
</evidence>
<feature type="region of interest" description="Disordered" evidence="7">
    <location>
        <begin position="433"/>
        <end position="452"/>
    </location>
</feature>
<keyword evidence="8" id="KW-1133">Transmembrane helix</keyword>
<dbReference type="GO" id="GO:1990281">
    <property type="term" value="C:efflux pump complex"/>
    <property type="evidence" value="ECO:0007669"/>
    <property type="project" value="TreeGrafter"/>
</dbReference>
<feature type="transmembrane region" description="Helical" evidence="8">
    <location>
        <begin position="38"/>
        <end position="55"/>
    </location>
</feature>
<evidence type="ECO:0000256" key="2">
    <source>
        <dbReference type="ARBA" id="ARBA00009477"/>
    </source>
</evidence>
<dbReference type="RefSeq" id="WP_125244461.1">
    <property type="nucleotide sequence ID" value="NZ_RSED01000014.1"/>
</dbReference>
<dbReference type="AlphaFoldDB" id="A0A3R8TRG6"/>
<feature type="domain" description="Multidrug resistance protein MdtA-like barrel-sandwich hybrid" evidence="10">
    <location>
        <begin position="122"/>
        <end position="263"/>
    </location>
</feature>
<name>A0A3R8TRG6_9BURK</name>
<keyword evidence="14" id="KW-1185">Reference proteome</keyword>
<dbReference type="InterPro" id="IPR058637">
    <property type="entry name" value="YknX-like_C"/>
</dbReference>
<dbReference type="Gene3D" id="2.40.30.170">
    <property type="match status" value="1"/>
</dbReference>
<keyword evidence="5 8" id="KW-0472">Membrane</keyword>
<keyword evidence="4" id="KW-0997">Cell inner membrane</keyword>
<keyword evidence="3" id="KW-1003">Cell membrane</keyword>
<reference evidence="13 14" key="1">
    <citation type="submission" date="2018-12" db="EMBL/GenBank/DDBJ databases">
        <title>The whole draft genome of Aquabacterium sp. SJQ9.</title>
        <authorList>
            <person name="Sun L."/>
            <person name="Gao X."/>
            <person name="Chen W."/>
            <person name="Huang K."/>
        </authorList>
    </citation>
    <scope>NUCLEOTIDE SEQUENCE [LARGE SCALE GENOMIC DNA]</scope>
    <source>
        <strain evidence="13 14">SJQ9</strain>
    </source>
</reference>
<dbReference type="InterPro" id="IPR058625">
    <property type="entry name" value="MdtA-like_BSH"/>
</dbReference>
<evidence type="ECO:0000259" key="11">
    <source>
        <dbReference type="Pfam" id="PF25944"/>
    </source>
</evidence>
<evidence type="ECO:0000259" key="9">
    <source>
        <dbReference type="Pfam" id="PF25876"/>
    </source>
</evidence>
<dbReference type="InterPro" id="IPR058626">
    <property type="entry name" value="MdtA-like_b-barrel"/>
</dbReference>
<dbReference type="Pfam" id="PF25917">
    <property type="entry name" value="BSH_RND"/>
    <property type="match status" value="1"/>
</dbReference>
<evidence type="ECO:0000256" key="1">
    <source>
        <dbReference type="ARBA" id="ARBA00004236"/>
    </source>
</evidence>
<dbReference type="NCBIfam" id="NF008589">
    <property type="entry name" value="PRK11556.1"/>
    <property type="match status" value="1"/>
</dbReference>
<dbReference type="NCBIfam" id="TIGR01730">
    <property type="entry name" value="RND_mfp"/>
    <property type="match status" value="1"/>
</dbReference>
<dbReference type="GO" id="GO:0015562">
    <property type="term" value="F:efflux transmembrane transporter activity"/>
    <property type="evidence" value="ECO:0007669"/>
    <property type="project" value="TreeGrafter"/>
</dbReference>
<evidence type="ECO:0000256" key="5">
    <source>
        <dbReference type="ARBA" id="ARBA00023136"/>
    </source>
</evidence>
<comment type="similarity">
    <text evidence="2">Belongs to the membrane fusion protein (MFP) (TC 8.A.1) family.</text>
</comment>
<dbReference type="PANTHER" id="PTHR30469:SF12">
    <property type="entry name" value="MULTIDRUG RESISTANCE PROTEIN MDTA"/>
    <property type="match status" value="1"/>
</dbReference>
<dbReference type="InterPro" id="IPR058624">
    <property type="entry name" value="MdtA-like_HH"/>
</dbReference>
<evidence type="ECO:0000256" key="3">
    <source>
        <dbReference type="ARBA" id="ARBA00022475"/>
    </source>
</evidence>
<dbReference type="EMBL" id="RSED01000014">
    <property type="protein sequence ID" value="RRS03168.1"/>
    <property type="molecule type" value="Genomic_DNA"/>
</dbReference>
<feature type="domain" description="Multidrug resistance protein MdtA-like beta-barrel" evidence="11">
    <location>
        <begin position="269"/>
        <end position="353"/>
    </location>
</feature>
<dbReference type="Gene3D" id="2.40.50.100">
    <property type="match status" value="1"/>
</dbReference>
<feature type="coiled-coil region" evidence="6">
    <location>
        <begin position="163"/>
        <end position="190"/>
    </location>
</feature>
<evidence type="ECO:0000259" key="12">
    <source>
        <dbReference type="Pfam" id="PF25989"/>
    </source>
</evidence>
<evidence type="ECO:0000256" key="6">
    <source>
        <dbReference type="SAM" id="Coils"/>
    </source>
</evidence>
<evidence type="ECO:0000256" key="7">
    <source>
        <dbReference type="SAM" id="MobiDB-lite"/>
    </source>
</evidence>
<proteinExistence type="inferred from homology"/>
<dbReference type="Gene3D" id="2.40.420.20">
    <property type="match status" value="1"/>
</dbReference>
<evidence type="ECO:0000313" key="13">
    <source>
        <dbReference type="EMBL" id="RRS03168.1"/>
    </source>
</evidence>
<keyword evidence="8" id="KW-0812">Transmembrane</keyword>
<dbReference type="Gene3D" id="1.10.287.470">
    <property type="entry name" value="Helix hairpin bin"/>
    <property type="match status" value="1"/>
</dbReference>
<evidence type="ECO:0000256" key="8">
    <source>
        <dbReference type="SAM" id="Phobius"/>
    </source>
</evidence>
<dbReference type="Pfam" id="PF25876">
    <property type="entry name" value="HH_MFP_RND"/>
    <property type="match status" value="1"/>
</dbReference>
<dbReference type="Pfam" id="PF25989">
    <property type="entry name" value="YknX_C"/>
    <property type="match status" value="1"/>
</dbReference>
<dbReference type="SUPFAM" id="SSF111369">
    <property type="entry name" value="HlyD-like secretion proteins"/>
    <property type="match status" value="1"/>
</dbReference>
<gene>
    <name evidence="13" type="primary">mdtA</name>
    <name evidence="13" type="ORF">EIP75_16905</name>
</gene>